<name>A0A8T4L329_9ARCH</name>
<protein>
    <submittedName>
        <fullName evidence="2">Uncharacterized protein</fullName>
    </submittedName>
</protein>
<evidence type="ECO:0000256" key="1">
    <source>
        <dbReference type="SAM" id="MobiDB-lite"/>
    </source>
</evidence>
<dbReference type="Proteomes" id="UP000675968">
    <property type="component" value="Unassembled WGS sequence"/>
</dbReference>
<dbReference type="AlphaFoldDB" id="A0A8T4L329"/>
<reference evidence="2" key="1">
    <citation type="submission" date="2021-03" db="EMBL/GenBank/DDBJ databases">
        <authorList>
            <person name="Jaffe A."/>
        </authorList>
    </citation>
    <scope>NUCLEOTIDE SEQUENCE</scope>
    <source>
        <strain evidence="2">RIFCSPLOWO2_01_FULL_AR10_48_17</strain>
    </source>
</reference>
<evidence type="ECO:0000313" key="2">
    <source>
        <dbReference type="EMBL" id="MBS3061738.1"/>
    </source>
</evidence>
<organism evidence="2 3">
    <name type="scientific">Candidatus Iainarchaeum sp</name>
    <dbReference type="NCBI Taxonomy" id="3101447"/>
    <lineage>
        <taxon>Archaea</taxon>
        <taxon>Candidatus Iainarchaeota</taxon>
        <taxon>Candidatus Iainarchaeia</taxon>
        <taxon>Candidatus Iainarchaeales</taxon>
        <taxon>Candidatus Iainarchaeaceae</taxon>
        <taxon>Candidatus Iainarchaeum</taxon>
    </lineage>
</organism>
<dbReference type="PROSITE" id="PS51257">
    <property type="entry name" value="PROKAR_LIPOPROTEIN"/>
    <property type="match status" value="1"/>
</dbReference>
<evidence type="ECO:0000313" key="3">
    <source>
        <dbReference type="Proteomes" id="UP000675968"/>
    </source>
</evidence>
<gene>
    <name evidence="2" type="ORF">J4215_04105</name>
</gene>
<feature type="region of interest" description="Disordered" evidence="1">
    <location>
        <begin position="29"/>
        <end position="68"/>
    </location>
</feature>
<proteinExistence type="predicted"/>
<comment type="caution">
    <text evidence="2">The sequence shown here is derived from an EMBL/GenBank/DDBJ whole genome shotgun (WGS) entry which is preliminary data.</text>
</comment>
<dbReference type="EMBL" id="JAGVWC010000010">
    <property type="protein sequence ID" value="MBS3061738.1"/>
    <property type="molecule type" value="Genomic_DNA"/>
</dbReference>
<sequence length="68" mass="7438">MSKTLFVLLIMGLLLFGCLSQAEKDTPKDFARDDFPSKALKGSKPPSDFNSVISPDATPFEDFPDGLE</sequence>
<accession>A0A8T4L329</accession>
<reference evidence="2" key="2">
    <citation type="submission" date="2021-05" db="EMBL/GenBank/DDBJ databases">
        <title>Protein family content uncovers lineage relationships and bacterial pathway maintenance mechanisms in DPANN archaea.</title>
        <authorList>
            <person name="Castelle C.J."/>
            <person name="Meheust R."/>
            <person name="Jaffe A.L."/>
            <person name="Seitz K."/>
            <person name="Gong X."/>
            <person name="Baker B.J."/>
            <person name="Banfield J.F."/>
        </authorList>
    </citation>
    <scope>NUCLEOTIDE SEQUENCE</scope>
    <source>
        <strain evidence="2">RIFCSPLOWO2_01_FULL_AR10_48_17</strain>
    </source>
</reference>